<accession>A0A4Z1C0F8</accession>
<dbReference type="Proteomes" id="UP000297972">
    <property type="component" value="Unassembled WGS sequence"/>
</dbReference>
<gene>
    <name evidence="1" type="ORF">E4L95_09165</name>
</gene>
<dbReference type="RefSeq" id="WP_135817361.1">
    <property type="nucleotide sequence ID" value="NZ_SRPG01000071.1"/>
</dbReference>
<sequence>MRTTDNKQPDTVESAVLSHWCASVKLRHGPQMVANDLTAYPGDPDFEESDLALSTRFFWRTAMAARHGPEDEREDAYFEIYGLCDEWENPKLAYRARQTFAAAPMAVDVSMYL</sequence>
<organism evidence="1 2">
    <name type="scientific">Paracoccus liaowanqingii</name>
    <dbReference type="NCBI Taxonomy" id="2560053"/>
    <lineage>
        <taxon>Bacteria</taxon>
        <taxon>Pseudomonadati</taxon>
        <taxon>Pseudomonadota</taxon>
        <taxon>Alphaproteobacteria</taxon>
        <taxon>Rhodobacterales</taxon>
        <taxon>Paracoccaceae</taxon>
        <taxon>Paracoccus</taxon>
    </lineage>
</organism>
<dbReference type="EMBL" id="SRPG01000071">
    <property type="protein sequence ID" value="TGN61771.1"/>
    <property type="molecule type" value="Genomic_DNA"/>
</dbReference>
<reference evidence="1 2" key="1">
    <citation type="submission" date="2019-03" db="EMBL/GenBank/DDBJ databases">
        <authorList>
            <person name="Li J."/>
        </authorList>
    </citation>
    <scope>NUCLEOTIDE SEQUENCE [LARGE SCALE GENOMIC DNA]</scope>
    <source>
        <strain evidence="1 2">3058</strain>
    </source>
</reference>
<proteinExistence type="predicted"/>
<evidence type="ECO:0000313" key="1">
    <source>
        <dbReference type="EMBL" id="TGN61771.1"/>
    </source>
</evidence>
<keyword evidence="2" id="KW-1185">Reference proteome</keyword>
<protein>
    <submittedName>
        <fullName evidence="1">Uncharacterized protein</fullName>
    </submittedName>
</protein>
<comment type="caution">
    <text evidence="1">The sequence shown here is derived from an EMBL/GenBank/DDBJ whole genome shotgun (WGS) entry which is preliminary data.</text>
</comment>
<evidence type="ECO:0000313" key="2">
    <source>
        <dbReference type="Proteomes" id="UP000297972"/>
    </source>
</evidence>
<name>A0A4Z1C0F8_9RHOB</name>
<dbReference type="AlphaFoldDB" id="A0A4Z1C0F8"/>